<proteinExistence type="predicted"/>
<protein>
    <submittedName>
        <fullName evidence="2">Uncharacterized protein</fullName>
    </submittedName>
</protein>
<keyword evidence="1" id="KW-1133">Transmembrane helix</keyword>
<organism evidence="2 3">
    <name type="scientific">Candidatus Merdicola faecigallinarum</name>
    <dbReference type="NCBI Taxonomy" id="2840862"/>
    <lineage>
        <taxon>Bacteria</taxon>
        <taxon>Bacillati</taxon>
        <taxon>Bacillota</taxon>
        <taxon>Clostridia</taxon>
        <taxon>Candidatus Merdicola</taxon>
    </lineage>
</organism>
<comment type="caution">
    <text evidence="2">The sequence shown here is derived from an EMBL/GenBank/DDBJ whole genome shotgun (WGS) entry which is preliminary data.</text>
</comment>
<evidence type="ECO:0000313" key="2">
    <source>
        <dbReference type="EMBL" id="HIU51483.1"/>
    </source>
</evidence>
<feature type="transmembrane region" description="Helical" evidence="1">
    <location>
        <begin position="33"/>
        <end position="56"/>
    </location>
</feature>
<reference evidence="2" key="2">
    <citation type="journal article" date="2021" name="PeerJ">
        <title>Extensive microbial diversity within the chicken gut microbiome revealed by metagenomics and culture.</title>
        <authorList>
            <person name="Gilroy R."/>
            <person name="Ravi A."/>
            <person name="Getino M."/>
            <person name="Pursley I."/>
            <person name="Horton D.L."/>
            <person name="Alikhan N.F."/>
            <person name="Baker D."/>
            <person name="Gharbi K."/>
            <person name="Hall N."/>
            <person name="Watson M."/>
            <person name="Adriaenssens E.M."/>
            <person name="Foster-Nyarko E."/>
            <person name="Jarju S."/>
            <person name="Secka A."/>
            <person name="Antonio M."/>
            <person name="Oren A."/>
            <person name="Chaudhuri R.R."/>
            <person name="La Ragione R."/>
            <person name="Hildebrand F."/>
            <person name="Pallen M.J."/>
        </authorList>
    </citation>
    <scope>NUCLEOTIDE SEQUENCE</scope>
    <source>
        <strain evidence="2">CHK195-15760</strain>
    </source>
</reference>
<feature type="transmembrane region" description="Helical" evidence="1">
    <location>
        <begin position="7"/>
        <end position="27"/>
    </location>
</feature>
<reference evidence="2" key="1">
    <citation type="submission" date="2020-10" db="EMBL/GenBank/DDBJ databases">
        <authorList>
            <person name="Gilroy R."/>
        </authorList>
    </citation>
    <scope>NUCLEOTIDE SEQUENCE</scope>
    <source>
        <strain evidence="2">CHK195-15760</strain>
    </source>
</reference>
<accession>A0A9D1M0S3</accession>
<evidence type="ECO:0000256" key="1">
    <source>
        <dbReference type="SAM" id="Phobius"/>
    </source>
</evidence>
<feature type="transmembrane region" description="Helical" evidence="1">
    <location>
        <begin position="94"/>
        <end position="114"/>
    </location>
</feature>
<sequence length="219" mass="24585">MKNNKVLYGIIGAVLLIVVDLIVFLSLKTYTAARWINIVGLNLSIIVLWGASIVFGKKETHFLQYAKFPIIGLYSVITFIISILFILINLQNVTVSIIVQVVLLALFIIAMSINTMANNDSIQKTGTEKVKQDDIKNMASRLEIAMQMVKDRDMYRKIENAYDAIKNAKINITGDASSIDGEIIRAIGNIENFISEQNMSGIENEVANINQYIRKRNQL</sequence>
<dbReference type="AlphaFoldDB" id="A0A9D1M0S3"/>
<name>A0A9D1M0S3_9FIRM</name>
<feature type="transmembrane region" description="Helical" evidence="1">
    <location>
        <begin position="68"/>
        <end position="88"/>
    </location>
</feature>
<evidence type="ECO:0000313" key="3">
    <source>
        <dbReference type="Proteomes" id="UP000824093"/>
    </source>
</evidence>
<keyword evidence="1" id="KW-0812">Transmembrane</keyword>
<gene>
    <name evidence="2" type="ORF">IAB70_02500</name>
</gene>
<dbReference type="EMBL" id="DVNH01000018">
    <property type="protein sequence ID" value="HIU51483.1"/>
    <property type="molecule type" value="Genomic_DNA"/>
</dbReference>
<keyword evidence="1" id="KW-0472">Membrane</keyword>
<dbReference type="Proteomes" id="UP000824093">
    <property type="component" value="Unassembled WGS sequence"/>
</dbReference>